<dbReference type="PANTHER" id="PTHR12599:SF0">
    <property type="entry name" value="PTERIN-4-ALPHA-CARBINOLAMINE DEHYDRATASE"/>
    <property type="match status" value="1"/>
</dbReference>
<accession>A0A852TWV9</accession>
<name>A0A852TWV9_9ACTN</name>
<sequence length="97" mass="10497">MAILDDAAISAGLADLHDWRQEPGAVRRTVEAPDFMSGIALVNAVAREAEEANHHPDVDIRYTRVTFTLSSHDVGGVTERDLDMAARIDRLAEQGAG</sequence>
<comment type="catalytic activity">
    <reaction evidence="1 4">
        <text>(4aS,6R)-4a-hydroxy-L-erythro-5,6,7,8-tetrahydrobiopterin = (6R)-L-erythro-6,7-dihydrobiopterin + H2O</text>
        <dbReference type="Rhea" id="RHEA:11920"/>
        <dbReference type="ChEBI" id="CHEBI:15377"/>
        <dbReference type="ChEBI" id="CHEBI:15642"/>
        <dbReference type="ChEBI" id="CHEBI:43120"/>
        <dbReference type="EC" id="4.2.1.96"/>
    </reaction>
</comment>
<evidence type="ECO:0000256" key="1">
    <source>
        <dbReference type="ARBA" id="ARBA00001554"/>
    </source>
</evidence>
<dbReference type="Gene3D" id="3.30.1360.20">
    <property type="entry name" value="Transcriptional coactivator/pterin dehydratase"/>
    <property type="match status" value="1"/>
</dbReference>
<evidence type="ECO:0000313" key="6">
    <source>
        <dbReference type="Proteomes" id="UP000589036"/>
    </source>
</evidence>
<dbReference type="RefSeq" id="WP_179643322.1">
    <property type="nucleotide sequence ID" value="NZ_BAAAYY010000015.1"/>
</dbReference>
<dbReference type="GO" id="GO:0008124">
    <property type="term" value="F:4-alpha-hydroxytetrahydrobiopterin dehydratase activity"/>
    <property type="evidence" value="ECO:0007669"/>
    <property type="project" value="UniProtKB-UniRule"/>
</dbReference>
<dbReference type="GO" id="GO:0006729">
    <property type="term" value="P:tetrahydrobiopterin biosynthetic process"/>
    <property type="evidence" value="ECO:0007669"/>
    <property type="project" value="InterPro"/>
</dbReference>
<dbReference type="EMBL" id="JACCCC010000001">
    <property type="protein sequence ID" value="NYE47362.1"/>
    <property type="molecule type" value="Genomic_DNA"/>
</dbReference>
<gene>
    <name evidence="5" type="ORF">HDA32_002482</name>
</gene>
<dbReference type="Proteomes" id="UP000589036">
    <property type="component" value="Unassembled WGS sequence"/>
</dbReference>
<proteinExistence type="inferred from homology"/>
<evidence type="ECO:0000256" key="4">
    <source>
        <dbReference type="HAMAP-Rule" id="MF_00434"/>
    </source>
</evidence>
<keyword evidence="3 4" id="KW-0456">Lyase</keyword>
<comment type="similarity">
    <text evidence="2 4">Belongs to the pterin-4-alpha-carbinolamine dehydratase family.</text>
</comment>
<comment type="caution">
    <text evidence="5">The sequence shown here is derived from an EMBL/GenBank/DDBJ whole genome shotgun (WGS) entry which is preliminary data.</text>
</comment>
<dbReference type="EC" id="4.2.1.96" evidence="4"/>
<dbReference type="SUPFAM" id="SSF55248">
    <property type="entry name" value="PCD-like"/>
    <property type="match status" value="1"/>
</dbReference>
<dbReference type="PANTHER" id="PTHR12599">
    <property type="entry name" value="PTERIN-4-ALPHA-CARBINOLAMINE DEHYDRATASE"/>
    <property type="match status" value="1"/>
</dbReference>
<dbReference type="CDD" id="cd00488">
    <property type="entry name" value="PCD_DCoH"/>
    <property type="match status" value="1"/>
</dbReference>
<dbReference type="NCBIfam" id="NF002017">
    <property type="entry name" value="PRK00823.1-2"/>
    <property type="match status" value="1"/>
</dbReference>
<evidence type="ECO:0000256" key="3">
    <source>
        <dbReference type="ARBA" id="ARBA00023239"/>
    </source>
</evidence>
<dbReference type="InterPro" id="IPR036428">
    <property type="entry name" value="PCD_sf"/>
</dbReference>
<reference evidence="5 6" key="1">
    <citation type="submission" date="2020-07" db="EMBL/GenBank/DDBJ databases">
        <title>Sequencing the genomes of 1000 actinobacteria strains.</title>
        <authorList>
            <person name="Klenk H.-P."/>
        </authorList>
    </citation>
    <scope>NUCLEOTIDE SEQUENCE [LARGE SCALE GENOMIC DNA]</scope>
    <source>
        <strain evidence="5 6">CXB654</strain>
    </source>
</reference>
<dbReference type="Pfam" id="PF01329">
    <property type="entry name" value="Pterin_4a"/>
    <property type="match status" value="1"/>
</dbReference>
<keyword evidence="6" id="KW-1185">Reference proteome</keyword>
<dbReference type="AlphaFoldDB" id="A0A852TWV9"/>
<evidence type="ECO:0000313" key="5">
    <source>
        <dbReference type="EMBL" id="NYE47362.1"/>
    </source>
</evidence>
<protein>
    <recommendedName>
        <fullName evidence="4">Putative pterin-4-alpha-carbinolamine dehydratase</fullName>
        <shortName evidence="4">PHS</shortName>
        <ecNumber evidence="4">4.2.1.96</ecNumber>
    </recommendedName>
    <alternativeName>
        <fullName evidence="4">4-alpha-hydroxy-tetrahydropterin dehydratase</fullName>
    </alternativeName>
    <alternativeName>
        <fullName evidence="4">Pterin carbinolamine dehydratase</fullName>
        <shortName evidence="4">PCD</shortName>
    </alternativeName>
</protein>
<organism evidence="5 6">
    <name type="scientific">Spinactinospora alkalitolerans</name>
    <dbReference type="NCBI Taxonomy" id="687207"/>
    <lineage>
        <taxon>Bacteria</taxon>
        <taxon>Bacillati</taxon>
        <taxon>Actinomycetota</taxon>
        <taxon>Actinomycetes</taxon>
        <taxon>Streptosporangiales</taxon>
        <taxon>Nocardiopsidaceae</taxon>
        <taxon>Spinactinospora</taxon>
    </lineage>
</organism>
<dbReference type="InterPro" id="IPR001533">
    <property type="entry name" value="Pterin_deHydtase"/>
</dbReference>
<evidence type="ECO:0000256" key="2">
    <source>
        <dbReference type="ARBA" id="ARBA00006472"/>
    </source>
</evidence>
<dbReference type="HAMAP" id="MF_00434">
    <property type="entry name" value="Pterin_4_alpha"/>
    <property type="match status" value="1"/>
</dbReference>